<gene>
    <name evidence="3" type="ORF">FCL54_08355</name>
</gene>
<dbReference type="Pfam" id="PF01370">
    <property type="entry name" value="Epimerase"/>
    <property type="match status" value="1"/>
</dbReference>
<comment type="caution">
    <text evidence="3">The sequence shown here is derived from an EMBL/GenBank/DDBJ whole genome shotgun (WGS) entry which is preliminary data.</text>
</comment>
<dbReference type="OrthoDB" id="2938417at2"/>
<dbReference type="InterPro" id="IPR001509">
    <property type="entry name" value="Epimerase_deHydtase"/>
</dbReference>
<protein>
    <submittedName>
        <fullName evidence="3">NAD(P)-dependent oxidoreductase</fullName>
    </submittedName>
</protein>
<keyword evidence="1" id="KW-0520">NAD</keyword>
<keyword evidence="4" id="KW-1185">Reference proteome</keyword>
<proteinExistence type="predicted"/>
<evidence type="ECO:0000259" key="2">
    <source>
        <dbReference type="Pfam" id="PF01370"/>
    </source>
</evidence>
<organism evidence="3 4">
    <name type="scientific">Exobacillus caeni</name>
    <dbReference type="NCBI Taxonomy" id="2574798"/>
    <lineage>
        <taxon>Bacteria</taxon>
        <taxon>Bacillati</taxon>
        <taxon>Bacillota</taxon>
        <taxon>Bacilli</taxon>
        <taxon>Bacillales</taxon>
        <taxon>Guptibacillaceae</taxon>
        <taxon>Exobacillus</taxon>
    </lineage>
</organism>
<dbReference type="Gene3D" id="3.40.50.720">
    <property type="entry name" value="NAD(P)-binding Rossmann-like Domain"/>
    <property type="match status" value="1"/>
</dbReference>
<evidence type="ECO:0000313" key="4">
    <source>
        <dbReference type="Proteomes" id="UP000308230"/>
    </source>
</evidence>
<dbReference type="AlphaFoldDB" id="A0A5R9F486"/>
<dbReference type="EMBL" id="SWLG01000005">
    <property type="protein sequence ID" value="TLS37821.1"/>
    <property type="molecule type" value="Genomic_DNA"/>
</dbReference>
<accession>A0A5R9F486</accession>
<dbReference type="PANTHER" id="PTHR43574">
    <property type="entry name" value="EPIMERASE-RELATED"/>
    <property type="match status" value="1"/>
</dbReference>
<dbReference type="Proteomes" id="UP000308230">
    <property type="component" value="Unassembled WGS sequence"/>
</dbReference>
<sequence length="335" mass="38095">MKYSPNLISRRDCCKRVAFFWRGGNKVEKAVVTGALGFIGFHLTDKLLNEGVSVIGIDNLADPKRTEIQEEKLMHLLRNSNFDFKNSNISSSEFQNFIDDNTVVYHLASPIMPFTKLPRIAKAIEDSISETKAIVNVLQKKPVPLIYTSSMQVYGKRYGTISEKTPVNPLSDEGRLKGAEEAYLLKRCSEIHIPLIIIRLPSVYGPWQREDMAYHRLLTIKDKRHLEKVEDAFTADIIYVDDVVDAFINASKISVKKEIINLTSGKEGEWHKGKEWITGERINLREDPFFNVRISTDHASKILGFKPSVAIEQGVEKQKAHIEKMMKTVPSLYSV</sequence>
<reference evidence="3 4" key="1">
    <citation type="submission" date="2019-04" db="EMBL/GenBank/DDBJ databases">
        <title>Bacillus caeni sp. nov., a bacterium isolated from mangrove sediment.</title>
        <authorList>
            <person name="Huang H."/>
            <person name="Mo K."/>
            <person name="Hu Y."/>
        </authorList>
    </citation>
    <scope>NUCLEOTIDE SEQUENCE [LARGE SCALE GENOMIC DNA]</scope>
    <source>
        <strain evidence="3 4">HB172195</strain>
    </source>
</reference>
<dbReference type="SUPFAM" id="SSF51735">
    <property type="entry name" value="NAD(P)-binding Rossmann-fold domains"/>
    <property type="match status" value="1"/>
</dbReference>
<evidence type="ECO:0000256" key="1">
    <source>
        <dbReference type="ARBA" id="ARBA00023027"/>
    </source>
</evidence>
<dbReference type="InterPro" id="IPR036291">
    <property type="entry name" value="NAD(P)-bd_dom_sf"/>
</dbReference>
<evidence type="ECO:0000313" key="3">
    <source>
        <dbReference type="EMBL" id="TLS37821.1"/>
    </source>
</evidence>
<name>A0A5R9F486_9BACL</name>
<feature type="domain" description="NAD-dependent epimerase/dehydratase" evidence="2">
    <location>
        <begin position="31"/>
        <end position="261"/>
    </location>
</feature>